<proteinExistence type="predicted"/>
<gene>
    <name evidence="1" type="ORF">CARN5_1639</name>
</gene>
<accession>E6QCD1</accession>
<sequence length="16" mass="1840">MSFLFVASERLGQQAR</sequence>
<evidence type="ECO:0000313" key="1">
    <source>
        <dbReference type="EMBL" id="CBI04857.1"/>
    </source>
</evidence>
<dbReference type="AlphaFoldDB" id="E6QCD1"/>
<comment type="caution">
    <text evidence="1">The sequence shown here is derived from an EMBL/GenBank/DDBJ whole genome shotgun (WGS) entry which is preliminary data.</text>
</comment>
<protein>
    <submittedName>
        <fullName evidence="1">Uncharacterized protein</fullName>
    </submittedName>
</protein>
<reference evidence="1" key="1">
    <citation type="submission" date="2009-10" db="EMBL/GenBank/DDBJ databases">
        <title>Diversity of trophic interactions inside an arsenic-rich microbial ecosystem.</title>
        <authorList>
            <person name="Bertin P.N."/>
            <person name="Heinrich-Salmeron A."/>
            <person name="Pelletier E."/>
            <person name="Goulhen-Chollet F."/>
            <person name="Arsene-Ploetze F."/>
            <person name="Gallien S."/>
            <person name="Calteau A."/>
            <person name="Vallenet D."/>
            <person name="Casiot C."/>
            <person name="Chane-Woon-Ming B."/>
            <person name="Giloteaux L."/>
            <person name="Barakat M."/>
            <person name="Bonnefoy V."/>
            <person name="Bruneel O."/>
            <person name="Chandler M."/>
            <person name="Cleiss J."/>
            <person name="Duran R."/>
            <person name="Elbaz-Poulichet F."/>
            <person name="Fonknechten N."/>
            <person name="Lauga B."/>
            <person name="Mornico D."/>
            <person name="Ortet P."/>
            <person name="Schaeffer C."/>
            <person name="Siguier P."/>
            <person name="Alexander Thil Smith A."/>
            <person name="Van Dorsselaer A."/>
            <person name="Weissenbach J."/>
            <person name="Medigue C."/>
            <person name="Le Paslier D."/>
        </authorList>
    </citation>
    <scope>NUCLEOTIDE SEQUENCE</scope>
</reference>
<dbReference type="EMBL" id="CABP01000087">
    <property type="protein sequence ID" value="CBI04857.1"/>
    <property type="molecule type" value="Genomic_DNA"/>
</dbReference>
<name>E6QCD1_9ZZZZ</name>
<organism evidence="1">
    <name type="scientific">mine drainage metagenome</name>
    <dbReference type="NCBI Taxonomy" id="410659"/>
    <lineage>
        <taxon>unclassified sequences</taxon>
        <taxon>metagenomes</taxon>
        <taxon>ecological metagenomes</taxon>
    </lineage>
</organism>